<keyword evidence="3" id="KW-1185">Reference proteome</keyword>
<evidence type="ECO:0000256" key="1">
    <source>
        <dbReference type="SAM" id="MobiDB-lite"/>
    </source>
</evidence>
<feature type="region of interest" description="Disordered" evidence="1">
    <location>
        <begin position="80"/>
        <end position="107"/>
    </location>
</feature>
<dbReference type="AlphaFoldDB" id="A0AAW4P9N0"/>
<feature type="compositionally biased region" description="Low complexity" evidence="1">
    <location>
        <begin position="84"/>
        <end position="95"/>
    </location>
</feature>
<name>A0AAW4P9N0_9EURY</name>
<sequence>MGFGSTAKKLQKVADIADDLYTKVNELKAQLQDLRGTVEATNSCVDEIDGRLDEQRALLEAIADEQGVDTEAVLTDALIEDAEGSTAESDAAAETGETEADAKSSDD</sequence>
<organism evidence="2 3">
    <name type="scientific">Haloarcula nitratireducens</name>
    <dbReference type="NCBI Taxonomy" id="2487749"/>
    <lineage>
        <taxon>Archaea</taxon>
        <taxon>Methanobacteriati</taxon>
        <taxon>Methanobacteriota</taxon>
        <taxon>Stenosarchaea group</taxon>
        <taxon>Halobacteria</taxon>
        <taxon>Halobacteriales</taxon>
        <taxon>Haloarculaceae</taxon>
        <taxon>Haloarcula</taxon>
    </lineage>
</organism>
<dbReference type="InterPro" id="IPR043816">
    <property type="entry name" value="DUF5798"/>
</dbReference>
<dbReference type="Pfam" id="PF19111">
    <property type="entry name" value="DUF5798"/>
    <property type="match status" value="1"/>
</dbReference>
<reference evidence="2 3" key="1">
    <citation type="submission" date="2021-06" db="EMBL/GenBank/DDBJ databases">
        <title>Halomicroarcula sp. a new haloarchaeum isolated from saline soil.</title>
        <authorList>
            <person name="Duran-Viseras A."/>
            <person name="Sanchez-Porro C."/>
            <person name="Ventosa A."/>
        </authorList>
    </citation>
    <scope>NUCLEOTIDE SEQUENCE [LARGE SCALE GENOMIC DNA]</scope>
    <source>
        <strain evidence="2 3">F27</strain>
    </source>
</reference>
<proteinExistence type="predicted"/>
<protein>
    <submittedName>
        <fullName evidence="2">Uncharacterized protein</fullName>
    </submittedName>
</protein>
<gene>
    <name evidence="2" type="ORF">EGH23_06830</name>
</gene>
<evidence type="ECO:0000313" key="2">
    <source>
        <dbReference type="EMBL" id="MBX0294594.1"/>
    </source>
</evidence>
<dbReference type="EMBL" id="RKLT01000002">
    <property type="protein sequence ID" value="MBX0294594.1"/>
    <property type="molecule type" value="Genomic_DNA"/>
</dbReference>
<dbReference type="Proteomes" id="UP001430455">
    <property type="component" value="Unassembled WGS sequence"/>
</dbReference>
<evidence type="ECO:0000313" key="3">
    <source>
        <dbReference type="Proteomes" id="UP001430455"/>
    </source>
</evidence>
<accession>A0AAW4P9N0</accession>
<comment type="caution">
    <text evidence="2">The sequence shown here is derived from an EMBL/GenBank/DDBJ whole genome shotgun (WGS) entry which is preliminary data.</text>
</comment>
<dbReference type="RefSeq" id="WP_220579276.1">
    <property type="nucleotide sequence ID" value="NZ_RKLT01000002.1"/>
</dbReference>